<dbReference type="PANTHER" id="PTHR43229:SF2">
    <property type="entry name" value="NODULATION PROTEIN J"/>
    <property type="match status" value="1"/>
</dbReference>
<name>A0A345XNZ5_9ACTN</name>
<feature type="transmembrane region" description="Helical" evidence="6">
    <location>
        <begin position="251"/>
        <end position="270"/>
    </location>
</feature>
<keyword evidence="6" id="KW-0813">Transport</keyword>
<dbReference type="InterPro" id="IPR013525">
    <property type="entry name" value="ABC2_TM"/>
</dbReference>
<evidence type="ECO:0000256" key="3">
    <source>
        <dbReference type="ARBA" id="ARBA00022989"/>
    </source>
</evidence>
<feature type="transmembrane region" description="Helical" evidence="6">
    <location>
        <begin position="116"/>
        <end position="143"/>
    </location>
</feature>
<feature type="transmembrane region" description="Helical" evidence="6">
    <location>
        <begin position="149"/>
        <end position="175"/>
    </location>
</feature>
<evidence type="ECO:0000313" key="9">
    <source>
        <dbReference type="Proteomes" id="UP000254425"/>
    </source>
</evidence>
<comment type="subcellular location">
    <subcellularLocation>
        <location evidence="6">Cell membrane</location>
        <topology evidence="6">Multi-pass membrane protein</topology>
    </subcellularLocation>
    <subcellularLocation>
        <location evidence="1">Membrane</location>
        <topology evidence="1">Multi-pass membrane protein</topology>
    </subcellularLocation>
</comment>
<feature type="transmembrane region" description="Helical" evidence="6">
    <location>
        <begin position="182"/>
        <end position="201"/>
    </location>
</feature>
<evidence type="ECO:0000259" key="7">
    <source>
        <dbReference type="PROSITE" id="PS51012"/>
    </source>
</evidence>
<dbReference type="PROSITE" id="PS51012">
    <property type="entry name" value="ABC_TM2"/>
    <property type="match status" value="1"/>
</dbReference>
<sequence>MEAPAVPLSPLSRVRWTLTDGMTLAVRPLVQLRHRPQVLIAALAFPVIMVVLLGYVLGSAVEVPGGGDYREYLMPGLFVMMSFTSVSTNATDVAADNARGIMERLRSMPMSRLAVPFGQTGADIVIGSIALSLMVGCGLAVGWQPHEGMIRAAAAVGIIMLLRYAMSWVGVYIGLVAGSEQMAGRLAPFFFPVALISTAFVPTDDMPAWLRTIANWNPVSAGVEACRELFGSPGNLPEHAPLPLQHPVEASLLWAAVLLVVFVPLAVRAYRLRGR</sequence>
<dbReference type="InterPro" id="IPR047817">
    <property type="entry name" value="ABC2_TM_bact-type"/>
</dbReference>
<accession>A0A345XNZ5</accession>
<evidence type="ECO:0000256" key="5">
    <source>
        <dbReference type="ARBA" id="ARBA00023251"/>
    </source>
</evidence>
<keyword evidence="4 6" id="KW-0472">Membrane</keyword>
<keyword evidence="2 6" id="KW-0812">Transmembrane</keyword>
<protein>
    <recommendedName>
        <fullName evidence="6">Transport permease protein</fullName>
    </recommendedName>
</protein>
<dbReference type="InterPro" id="IPR000412">
    <property type="entry name" value="ABC_2_transport"/>
</dbReference>
<dbReference type="Pfam" id="PF01061">
    <property type="entry name" value="ABC2_membrane"/>
    <property type="match status" value="1"/>
</dbReference>
<comment type="caution">
    <text evidence="6">Lacks conserved residue(s) required for the propagation of feature annotation.</text>
</comment>
<dbReference type="AlphaFoldDB" id="A0A345XNZ5"/>
<dbReference type="PIRSF" id="PIRSF006648">
    <property type="entry name" value="DrrB"/>
    <property type="match status" value="1"/>
</dbReference>
<evidence type="ECO:0000256" key="2">
    <source>
        <dbReference type="ARBA" id="ARBA00022692"/>
    </source>
</evidence>
<dbReference type="Proteomes" id="UP000254425">
    <property type="component" value="Chromosome"/>
</dbReference>
<dbReference type="GO" id="GO:0046677">
    <property type="term" value="P:response to antibiotic"/>
    <property type="evidence" value="ECO:0007669"/>
    <property type="project" value="UniProtKB-KW"/>
</dbReference>
<dbReference type="GO" id="GO:0140359">
    <property type="term" value="F:ABC-type transporter activity"/>
    <property type="evidence" value="ECO:0007669"/>
    <property type="project" value="InterPro"/>
</dbReference>
<dbReference type="EMBL" id="CP031320">
    <property type="protein sequence ID" value="AXK33361.1"/>
    <property type="molecule type" value="Genomic_DNA"/>
</dbReference>
<evidence type="ECO:0000313" key="8">
    <source>
        <dbReference type="EMBL" id="AXK33361.1"/>
    </source>
</evidence>
<dbReference type="PANTHER" id="PTHR43229">
    <property type="entry name" value="NODULATION PROTEIN J"/>
    <property type="match status" value="1"/>
</dbReference>
<feature type="transmembrane region" description="Helical" evidence="6">
    <location>
        <begin position="38"/>
        <end position="57"/>
    </location>
</feature>
<gene>
    <name evidence="8" type="ORF">DVA86_12550</name>
</gene>
<evidence type="ECO:0000256" key="4">
    <source>
        <dbReference type="ARBA" id="ARBA00023136"/>
    </source>
</evidence>
<proteinExistence type="inferred from homology"/>
<organism evidence="8 9">
    <name type="scientific">Streptomyces armeniacus</name>
    <dbReference type="NCBI Taxonomy" id="83291"/>
    <lineage>
        <taxon>Bacteria</taxon>
        <taxon>Bacillati</taxon>
        <taxon>Actinomycetota</taxon>
        <taxon>Actinomycetes</taxon>
        <taxon>Kitasatosporales</taxon>
        <taxon>Streptomycetaceae</taxon>
        <taxon>Streptomyces</taxon>
    </lineage>
</organism>
<evidence type="ECO:0000256" key="1">
    <source>
        <dbReference type="ARBA" id="ARBA00004141"/>
    </source>
</evidence>
<reference evidence="8 9" key="1">
    <citation type="submission" date="2018-07" db="EMBL/GenBank/DDBJ databases">
        <title>Draft genome of the type strain Streptomyces armeniacus ATCC 15676.</title>
        <authorList>
            <person name="Labana P."/>
            <person name="Gosse J.T."/>
            <person name="Boddy C.N."/>
        </authorList>
    </citation>
    <scope>NUCLEOTIDE SEQUENCE [LARGE SCALE GENOMIC DNA]</scope>
    <source>
        <strain evidence="8 9">ATCC 15676</strain>
    </source>
</reference>
<dbReference type="InterPro" id="IPR051784">
    <property type="entry name" value="Nod_factor_ABC_transporter"/>
</dbReference>
<keyword evidence="9" id="KW-1185">Reference proteome</keyword>
<dbReference type="RefSeq" id="WP_208878163.1">
    <property type="nucleotide sequence ID" value="NZ_CP031320.1"/>
</dbReference>
<dbReference type="KEGG" id="sarm:DVA86_12550"/>
<keyword evidence="5" id="KW-0046">Antibiotic resistance</keyword>
<dbReference type="GO" id="GO:0043190">
    <property type="term" value="C:ATP-binding cassette (ABC) transporter complex"/>
    <property type="evidence" value="ECO:0007669"/>
    <property type="project" value="InterPro"/>
</dbReference>
<comment type="similarity">
    <text evidence="6">Belongs to the ABC-2 integral membrane protein family.</text>
</comment>
<evidence type="ECO:0000256" key="6">
    <source>
        <dbReference type="RuleBase" id="RU361157"/>
    </source>
</evidence>
<feature type="domain" description="ABC transmembrane type-2" evidence="7">
    <location>
        <begin position="37"/>
        <end position="273"/>
    </location>
</feature>
<dbReference type="PRINTS" id="PR00164">
    <property type="entry name" value="ABC2TRNSPORT"/>
</dbReference>
<keyword evidence="6" id="KW-1003">Cell membrane</keyword>
<keyword evidence="3 6" id="KW-1133">Transmembrane helix</keyword>